<evidence type="ECO:0000313" key="2">
    <source>
        <dbReference type="EMBL" id="MDT0544435.1"/>
    </source>
</evidence>
<dbReference type="InterPro" id="IPR009677">
    <property type="entry name" value="DUF1266"/>
</dbReference>
<comment type="caution">
    <text evidence="2">The sequence shown here is derived from an EMBL/GenBank/DDBJ whole genome shotgun (WGS) entry which is preliminary data.</text>
</comment>
<reference evidence="2" key="1">
    <citation type="submission" date="2024-05" db="EMBL/GenBank/DDBJ databases">
        <title>30 novel species of actinomycetes from the DSMZ collection.</title>
        <authorList>
            <person name="Nouioui I."/>
        </authorList>
    </citation>
    <scope>NUCLEOTIDE SEQUENCE</scope>
    <source>
        <strain evidence="2">DSM 41529</strain>
    </source>
</reference>
<evidence type="ECO:0000313" key="3">
    <source>
        <dbReference type="Proteomes" id="UP001180754"/>
    </source>
</evidence>
<dbReference type="Proteomes" id="UP001180754">
    <property type="component" value="Unassembled WGS sequence"/>
</dbReference>
<feature type="domain" description="DUF1266" evidence="1">
    <location>
        <begin position="199"/>
        <end position="393"/>
    </location>
</feature>
<dbReference type="EMBL" id="JAVRFD010000007">
    <property type="protein sequence ID" value="MDT0544435.1"/>
    <property type="molecule type" value="Genomic_DNA"/>
</dbReference>
<evidence type="ECO:0000259" key="1">
    <source>
        <dbReference type="Pfam" id="PF06889"/>
    </source>
</evidence>
<keyword evidence="3" id="KW-1185">Reference proteome</keyword>
<dbReference type="RefSeq" id="WP_311724872.1">
    <property type="nucleotide sequence ID" value="NZ_JAVRFD010000007.1"/>
</dbReference>
<proteinExistence type="predicted"/>
<sequence>MGPPIMGTPGPGPAWVPPTDVEQALVAAKSRGDWDAYLRVLLGADTLAYAPKEKVDRKKFATPWLPYRGPDGGEYFAVYTRGELLPRRPDVVACPISLPLPPEEWWGEELRGLLVNPGTPSEAFFPEARRERRRWNALRKDVPRRGHDDDALLTKYTGHLHGPLAHGLACGAHLAVHRQDLWNDIGDVCTDYRTDVAALADSWDITDRHGWQEQMTYLLEGRNSPPQPEFLLRLRQAISRDRCAAHTDPELWRRAAVDSLRERGADDAEIAHVLDILEQIVRYEGRFRADSILPPDGCVTSALGYDYGRAVNVARWGLGARFAEKSEVEEMVTLVGELCREQYTSWADFSAGYILGRALRFDEESFGHMYSSALSPHRILTQDPASPWRNIPFQLTSD</sequence>
<name>A0ABU2XH68_9ACTN</name>
<accession>A0ABU2XH68</accession>
<organism evidence="2 3">
    <name type="scientific">Streptomyces lonegramiae</name>
    <dbReference type="NCBI Taxonomy" id="3075524"/>
    <lineage>
        <taxon>Bacteria</taxon>
        <taxon>Bacillati</taxon>
        <taxon>Actinomycetota</taxon>
        <taxon>Actinomycetes</taxon>
        <taxon>Kitasatosporales</taxon>
        <taxon>Streptomycetaceae</taxon>
        <taxon>Streptomyces</taxon>
    </lineage>
</organism>
<protein>
    <submittedName>
        <fullName evidence="2">DUF1266 domain-containing protein</fullName>
    </submittedName>
</protein>
<dbReference type="Pfam" id="PF06889">
    <property type="entry name" value="DUF1266"/>
    <property type="match status" value="1"/>
</dbReference>
<gene>
    <name evidence="2" type="ORF">RND15_17245</name>
</gene>